<keyword evidence="2" id="KW-1185">Reference proteome</keyword>
<evidence type="ECO:0000313" key="2">
    <source>
        <dbReference type="Proteomes" id="UP000824120"/>
    </source>
</evidence>
<organism evidence="1 2">
    <name type="scientific">Solanum commersonii</name>
    <name type="common">Commerson's wild potato</name>
    <name type="synonym">Commerson's nightshade</name>
    <dbReference type="NCBI Taxonomy" id="4109"/>
    <lineage>
        <taxon>Eukaryota</taxon>
        <taxon>Viridiplantae</taxon>
        <taxon>Streptophyta</taxon>
        <taxon>Embryophyta</taxon>
        <taxon>Tracheophyta</taxon>
        <taxon>Spermatophyta</taxon>
        <taxon>Magnoliopsida</taxon>
        <taxon>eudicotyledons</taxon>
        <taxon>Gunneridae</taxon>
        <taxon>Pentapetalae</taxon>
        <taxon>asterids</taxon>
        <taxon>lamiids</taxon>
        <taxon>Solanales</taxon>
        <taxon>Solanaceae</taxon>
        <taxon>Solanoideae</taxon>
        <taxon>Solaneae</taxon>
        <taxon>Solanum</taxon>
    </lineage>
</organism>
<reference evidence="1 2" key="1">
    <citation type="submission" date="2020-09" db="EMBL/GenBank/DDBJ databases">
        <title>De no assembly of potato wild relative species, Solanum commersonii.</title>
        <authorList>
            <person name="Cho K."/>
        </authorList>
    </citation>
    <scope>NUCLEOTIDE SEQUENCE [LARGE SCALE GENOMIC DNA]</scope>
    <source>
        <strain evidence="1">LZ3.2</strain>
        <tissue evidence="1">Leaf</tissue>
    </source>
</reference>
<dbReference type="AlphaFoldDB" id="A0A9J5X1M0"/>
<accession>A0A9J5X1M0</accession>
<name>A0A9J5X1M0_SOLCO</name>
<sequence>MLFVGGKEVLLSRVYKIYLYIINIGRRRSLRLFNEIEAHRCGNTCWKIEKCSNIICGGNQIEDLLGCHSLGDTDSFLKEDG</sequence>
<protein>
    <submittedName>
        <fullName evidence="1">Uncharacterized protein</fullName>
    </submittedName>
</protein>
<gene>
    <name evidence="1" type="ORF">H5410_051745</name>
</gene>
<proteinExistence type="predicted"/>
<comment type="caution">
    <text evidence="1">The sequence shown here is derived from an EMBL/GenBank/DDBJ whole genome shotgun (WGS) entry which is preliminary data.</text>
</comment>
<evidence type="ECO:0000313" key="1">
    <source>
        <dbReference type="EMBL" id="KAG5581118.1"/>
    </source>
</evidence>
<dbReference type="Proteomes" id="UP000824120">
    <property type="component" value="Chromosome 10"/>
</dbReference>
<dbReference type="EMBL" id="JACXVP010000010">
    <property type="protein sequence ID" value="KAG5581118.1"/>
    <property type="molecule type" value="Genomic_DNA"/>
</dbReference>